<sequence>MKTLTVIAVSALLVLIAAVEWSTVSALSKKEKVVFLLVMGIGWMLSVSFLLFPGMPGPTWWIEAVFGSLGHLLE</sequence>
<reference evidence="2 3" key="1">
    <citation type="submission" date="2023-07" db="EMBL/GenBank/DDBJ databases">
        <title>Genomic Encyclopedia of Type Strains, Phase IV (KMG-IV): sequencing the most valuable type-strain genomes for metagenomic binning, comparative biology and taxonomic classification.</title>
        <authorList>
            <person name="Goeker M."/>
        </authorList>
    </citation>
    <scope>NUCLEOTIDE SEQUENCE [LARGE SCALE GENOMIC DNA]</scope>
    <source>
        <strain evidence="2 3">DSM 45903</strain>
    </source>
</reference>
<evidence type="ECO:0000256" key="1">
    <source>
        <dbReference type="SAM" id="Phobius"/>
    </source>
</evidence>
<keyword evidence="1" id="KW-0472">Membrane</keyword>
<dbReference type="EMBL" id="JAVDQG010000002">
    <property type="protein sequence ID" value="MDR6224974.1"/>
    <property type="molecule type" value="Genomic_DNA"/>
</dbReference>
<protein>
    <submittedName>
        <fullName evidence="2">Uncharacterized protein</fullName>
    </submittedName>
</protein>
<dbReference type="Proteomes" id="UP001185012">
    <property type="component" value="Unassembled WGS sequence"/>
</dbReference>
<comment type="caution">
    <text evidence="2">The sequence shown here is derived from an EMBL/GenBank/DDBJ whole genome shotgun (WGS) entry which is preliminary data.</text>
</comment>
<gene>
    <name evidence="2" type="ORF">JOE21_000965</name>
</gene>
<accession>A0ABU1IJM0</accession>
<evidence type="ECO:0000313" key="2">
    <source>
        <dbReference type="EMBL" id="MDR6224974.1"/>
    </source>
</evidence>
<keyword evidence="1" id="KW-0812">Transmembrane</keyword>
<keyword evidence="3" id="KW-1185">Reference proteome</keyword>
<feature type="transmembrane region" description="Helical" evidence="1">
    <location>
        <begin position="33"/>
        <end position="52"/>
    </location>
</feature>
<keyword evidence="1" id="KW-1133">Transmembrane helix</keyword>
<name>A0ABU1IJM0_9BACL</name>
<proteinExistence type="predicted"/>
<dbReference type="RefSeq" id="WP_309863013.1">
    <property type="nucleotide sequence ID" value="NZ_JAVDQG010000002.1"/>
</dbReference>
<organism evidence="2 3">
    <name type="scientific">Desmospora profundinema</name>
    <dbReference type="NCBI Taxonomy" id="1571184"/>
    <lineage>
        <taxon>Bacteria</taxon>
        <taxon>Bacillati</taxon>
        <taxon>Bacillota</taxon>
        <taxon>Bacilli</taxon>
        <taxon>Bacillales</taxon>
        <taxon>Thermoactinomycetaceae</taxon>
        <taxon>Desmospora</taxon>
    </lineage>
</organism>
<evidence type="ECO:0000313" key="3">
    <source>
        <dbReference type="Proteomes" id="UP001185012"/>
    </source>
</evidence>